<protein>
    <recommendedName>
        <fullName evidence="4 7">Molybdopterin molybdenumtransferase</fullName>
        <ecNumber evidence="3 7">2.10.1.1</ecNumber>
    </recommendedName>
</protein>
<evidence type="ECO:0000313" key="9">
    <source>
        <dbReference type="EMBL" id="OUP70055.1"/>
    </source>
</evidence>
<dbReference type="PANTHER" id="PTHR10192:SF16">
    <property type="entry name" value="MOLYBDOPTERIN MOLYBDENUMTRANSFERASE"/>
    <property type="match status" value="1"/>
</dbReference>
<dbReference type="Pfam" id="PF03453">
    <property type="entry name" value="MoeA_N"/>
    <property type="match status" value="1"/>
</dbReference>
<dbReference type="EMBL" id="NFKP01000006">
    <property type="protein sequence ID" value="OUP70055.1"/>
    <property type="molecule type" value="Genomic_DNA"/>
</dbReference>
<evidence type="ECO:0000259" key="8">
    <source>
        <dbReference type="SMART" id="SM00852"/>
    </source>
</evidence>
<keyword evidence="5 7" id="KW-0500">Molybdenum</keyword>
<comment type="caution">
    <text evidence="9">The sequence shown here is derived from an EMBL/GenBank/DDBJ whole genome shotgun (WGS) entry which is preliminary data.</text>
</comment>
<dbReference type="InterPro" id="IPR038987">
    <property type="entry name" value="MoeA-like"/>
</dbReference>
<dbReference type="GO" id="GO:0006777">
    <property type="term" value="P:Mo-molybdopterin cofactor biosynthetic process"/>
    <property type="evidence" value="ECO:0007669"/>
    <property type="project" value="UniProtKB-UniRule"/>
</dbReference>
<name>A0A1Y4MMV5_9FIRM</name>
<dbReference type="GO" id="GO:0005829">
    <property type="term" value="C:cytosol"/>
    <property type="evidence" value="ECO:0007669"/>
    <property type="project" value="TreeGrafter"/>
</dbReference>
<dbReference type="Gene3D" id="2.40.340.10">
    <property type="entry name" value="MoeA, C-terminal, domain IV"/>
    <property type="match status" value="1"/>
</dbReference>
<accession>A0A1Y4MMV5</accession>
<dbReference type="InterPro" id="IPR036425">
    <property type="entry name" value="MoaB/Mog-like_dom_sf"/>
</dbReference>
<evidence type="ECO:0000256" key="6">
    <source>
        <dbReference type="ARBA" id="ARBA00047317"/>
    </source>
</evidence>
<comment type="pathway">
    <text evidence="7">Cofactor biosynthesis; molybdopterin biosynthesis.</text>
</comment>
<evidence type="ECO:0000256" key="5">
    <source>
        <dbReference type="ARBA" id="ARBA00022505"/>
    </source>
</evidence>
<dbReference type="AlphaFoldDB" id="A0A1Y4MMV5"/>
<evidence type="ECO:0000256" key="7">
    <source>
        <dbReference type="RuleBase" id="RU365090"/>
    </source>
</evidence>
<evidence type="ECO:0000256" key="1">
    <source>
        <dbReference type="ARBA" id="ARBA00002901"/>
    </source>
</evidence>
<dbReference type="InterPro" id="IPR036688">
    <property type="entry name" value="MoeA_C_domain_IV_sf"/>
</dbReference>
<reference evidence="10" key="1">
    <citation type="submission" date="2017-04" db="EMBL/GenBank/DDBJ databases">
        <title>Function of individual gut microbiota members based on whole genome sequencing of pure cultures obtained from chicken caecum.</title>
        <authorList>
            <person name="Medvecky M."/>
            <person name="Cejkova D."/>
            <person name="Polansky O."/>
            <person name="Karasova D."/>
            <person name="Kubasova T."/>
            <person name="Cizek A."/>
            <person name="Rychlik I."/>
        </authorList>
    </citation>
    <scope>NUCLEOTIDE SEQUENCE [LARGE SCALE GENOMIC DNA]</scope>
    <source>
        <strain evidence="10">An175</strain>
    </source>
</reference>
<dbReference type="InterPro" id="IPR005110">
    <property type="entry name" value="MoeA_linker/N"/>
</dbReference>
<keyword evidence="7" id="KW-0479">Metal-binding</keyword>
<dbReference type="InterPro" id="IPR001453">
    <property type="entry name" value="MoaB/Mog_dom"/>
</dbReference>
<keyword evidence="7" id="KW-0501">Molybdenum cofactor biosynthesis</keyword>
<dbReference type="Gene3D" id="2.170.190.11">
    <property type="entry name" value="Molybdopterin biosynthesis moea protein, domain 3"/>
    <property type="match status" value="1"/>
</dbReference>
<dbReference type="Gene3D" id="3.90.105.10">
    <property type="entry name" value="Molybdopterin biosynthesis moea protein, domain 2"/>
    <property type="match status" value="1"/>
</dbReference>
<evidence type="ECO:0000256" key="3">
    <source>
        <dbReference type="ARBA" id="ARBA00013269"/>
    </source>
</evidence>
<proteinExistence type="inferred from homology"/>
<organism evidence="9 10">
    <name type="scientific">Anaerotruncus colihominis</name>
    <dbReference type="NCBI Taxonomy" id="169435"/>
    <lineage>
        <taxon>Bacteria</taxon>
        <taxon>Bacillati</taxon>
        <taxon>Bacillota</taxon>
        <taxon>Clostridia</taxon>
        <taxon>Eubacteriales</taxon>
        <taxon>Oscillospiraceae</taxon>
        <taxon>Anaerotruncus</taxon>
    </lineage>
</organism>
<dbReference type="Gene3D" id="3.40.980.10">
    <property type="entry name" value="MoaB/Mog-like domain"/>
    <property type="match status" value="1"/>
</dbReference>
<evidence type="ECO:0000256" key="4">
    <source>
        <dbReference type="ARBA" id="ARBA00021108"/>
    </source>
</evidence>
<comment type="catalytic activity">
    <reaction evidence="6">
        <text>adenylyl-molybdopterin + molybdate = Mo-molybdopterin + AMP + H(+)</text>
        <dbReference type="Rhea" id="RHEA:35047"/>
        <dbReference type="ChEBI" id="CHEBI:15378"/>
        <dbReference type="ChEBI" id="CHEBI:36264"/>
        <dbReference type="ChEBI" id="CHEBI:62727"/>
        <dbReference type="ChEBI" id="CHEBI:71302"/>
        <dbReference type="ChEBI" id="CHEBI:456215"/>
        <dbReference type="EC" id="2.10.1.1"/>
    </reaction>
</comment>
<dbReference type="SUPFAM" id="SSF63882">
    <property type="entry name" value="MoeA N-terminal region -like"/>
    <property type="match status" value="1"/>
</dbReference>
<dbReference type="EC" id="2.10.1.1" evidence="3 7"/>
<dbReference type="UniPathway" id="UPA00344"/>
<gene>
    <name evidence="9" type="ORF">B5F11_06940</name>
</gene>
<keyword evidence="7" id="KW-0808">Transferase</keyword>
<comment type="similarity">
    <text evidence="2 7">Belongs to the MoeA family.</text>
</comment>
<dbReference type="SUPFAM" id="SSF53218">
    <property type="entry name" value="Molybdenum cofactor biosynthesis proteins"/>
    <property type="match status" value="1"/>
</dbReference>
<evidence type="ECO:0000256" key="2">
    <source>
        <dbReference type="ARBA" id="ARBA00010763"/>
    </source>
</evidence>
<dbReference type="InterPro" id="IPR036135">
    <property type="entry name" value="MoeA_linker/N_sf"/>
</dbReference>
<comment type="cofactor">
    <cofactor evidence="7">
        <name>Mg(2+)</name>
        <dbReference type="ChEBI" id="CHEBI:18420"/>
    </cofactor>
</comment>
<dbReference type="GO" id="GO:0046872">
    <property type="term" value="F:metal ion binding"/>
    <property type="evidence" value="ECO:0007669"/>
    <property type="project" value="UniProtKB-UniRule"/>
</dbReference>
<dbReference type="PANTHER" id="PTHR10192">
    <property type="entry name" value="MOLYBDOPTERIN BIOSYNTHESIS PROTEIN"/>
    <property type="match status" value="1"/>
</dbReference>
<comment type="function">
    <text evidence="1 7">Catalyzes the insertion of molybdate into adenylated molybdopterin with the concomitant release of AMP.</text>
</comment>
<dbReference type="Pfam" id="PF00994">
    <property type="entry name" value="MoCF_biosynth"/>
    <property type="match status" value="1"/>
</dbReference>
<dbReference type="Proteomes" id="UP000196386">
    <property type="component" value="Unassembled WGS sequence"/>
</dbReference>
<dbReference type="GO" id="GO:0061599">
    <property type="term" value="F:molybdopterin molybdotransferase activity"/>
    <property type="evidence" value="ECO:0007669"/>
    <property type="project" value="UniProtKB-UniRule"/>
</dbReference>
<dbReference type="SMART" id="SM00852">
    <property type="entry name" value="MoCF_biosynth"/>
    <property type="match status" value="1"/>
</dbReference>
<feature type="domain" description="MoaB/Mog" evidence="8">
    <location>
        <begin position="186"/>
        <end position="323"/>
    </location>
</feature>
<sequence length="419" mass="45316">MYKEEASALKNQFSPTFEKLLSREEIIASVIRSWTPERVIEQIPVTEALGRIPSAKVCSAWTLPVVRSSAGDGIAVDSSRFAQGMLDTSGWIQGRDFVHADTGDDFDDAFDAVIMVEDIAFSPEGRLTIRDGVQVYPGYNVRPAGSIVQKGETLVRANLPLRPRDLACLQMGGVGQISVWKKPVVAFIPSGSELIAPGTPVTRGKNVDTNSLLVRETIKQLGAEPLCLPIVPDDYEPILEALDSALIKADIIILGGGSSKGAEDFSATLLHQRGKVLCHGAQAVPGKPLCVAMIQGKPVINLPGPFMAAYHGLEWLVNALVSHFLMQPKQARQTVKATLTQPVEGSERVSMLLVVEVSRKRDGSGYWATPYNFKKIPMSRTVAANGQYMTKLGESLPAGSEIEVELLRGPAYIPDAGWD</sequence>
<evidence type="ECO:0000313" key="10">
    <source>
        <dbReference type="Proteomes" id="UP000196386"/>
    </source>
</evidence>
<keyword evidence="7" id="KW-0460">Magnesium</keyword>
<dbReference type="CDD" id="cd00887">
    <property type="entry name" value="MoeA"/>
    <property type="match status" value="1"/>
</dbReference>